<gene>
    <name evidence="1" type="ORF">E6K74_05760</name>
</gene>
<accession>A0A538ST79</accession>
<protein>
    <submittedName>
        <fullName evidence="1">Uncharacterized protein</fullName>
    </submittedName>
</protein>
<reference evidence="1 2" key="1">
    <citation type="journal article" date="2019" name="Nat. Microbiol.">
        <title>Mediterranean grassland soil C-N compound turnover is dependent on rainfall and depth, and is mediated by genomically divergent microorganisms.</title>
        <authorList>
            <person name="Diamond S."/>
            <person name="Andeer P.F."/>
            <person name="Li Z."/>
            <person name="Crits-Christoph A."/>
            <person name="Burstein D."/>
            <person name="Anantharaman K."/>
            <person name="Lane K.R."/>
            <person name="Thomas B.C."/>
            <person name="Pan C."/>
            <person name="Northen T.R."/>
            <person name="Banfield J.F."/>
        </authorList>
    </citation>
    <scope>NUCLEOTIDE SEQUENCE [LARGE SCALE GENOMIC DNA]</scope>
    <source>
        <strain evidence="1">WS_4</strain>
    </source>
</reference>
<evidence type="ECO:0000313" key="2">
    <source>
        <dbReference type="Proteomes" id="UP000319829"/>
    </source>
</evidence>
<sequence>MATALMLGWLLWVEMENPQTHVWFQVDRKEFATHDACERERNGIIAVGRREGAGTSFMMSRPEGVGNTFVVNGDRVRISVCTLTSAQNQ</sequence>
<evidence type="ECO:0000313" key="1">
    <source>
        <dbReference type="EMBL" id="TMQ54551.1"/>
    </source>
</evidence>
<organism evidence="1 2">
    <name type="scientific">Eiseniibacteriota bacterium</name>
    <dbReference type="NCBI Taxonomy" id="2212470"/>
    <lineage>
        <taxon>Bacteria</taxon>
        <taxon>Candidatus Eiseniibacteriota</taxon>
    </lineage>
</organism>
<proteinExistence type="predicted"/>
<dbReference type="EMBL" id="VBOU01000067">
    <property type="protein sequence ID" value="TMQ54551.1"/>
    <property type="molecule type" value="Genomic_DNA"/>
</dbReference>
<comment type="caution">
    <text evidence="1">The sequence shown here is derived from an EMBL/GenBank/DDBJ whole genome shotgun (WGS) entry which is preliminary data.</text>
</comment>
<dbReference type="AlphaFoldDB" id="A0A538ST79"/>
<name>A0A538ST79_UNCEI</name>
<dbReference type="Proteomes" id="UP000319829">
    <property type="component" value="Unassembled WGS sequence"/>
</dbReference>